<dbReference type="SUPFAM" id="SSF54695">
    <property type="entry name" value="POZ domain"/>
    <property type="match status" value="1"/>
</dbReference>
<protein>
    <recommendedName>
        <fullName evidence="3">BTB domain-containing protein</fullName>
    </recommendedName>
</protein>
<dbReference type="PROSITE" id="PS00626">
    <property type="entry name" value="RCC1_2"/>
    <property type="match status" value="1"/>
</dbReference>
<dbReference type="SMART" id="SM00225">
    <property type="entry name" value="BTB"/>
    <property type="match status" value="1"/>
</dbReference>
<gene>
    <name evidence="4" type="ORF">CLODIP_2_CD03127</name>
</gene>
<dbReference type="OrthoDB" id="10256179at2759"/>
<dbReference type="Pfam" id="PF25390">
    <property type="entry name" value="WD40_RLD"/>
    <property type="match status" value="1"/>
</dbReference>
<dbReference type="PROSITE" id="PS50012">
    <property type="entry name" value="RCC1_3"/>
    <property type="match status" value="4"/>
</dbReference>
<evidence type="ECO:0000256" key="1">
    <source>
        <dbReference type="ARBA" id="ARBA00022737"/>
    </source>
</evidence>
<feature type="domain" description="BTB" evidence="3">
    <location>
        <begin position="386"/>
        <end position="453"/>
    </location>
</feature>
<dbReference type="Gene3D" id="3.30.710.10">
    <property type="entry name" value="Potassium Channel Kv1.1, Chain A"/>
    <property type="match status" value="1"/>
</dbReference>
<dbReference type="InterPro" id="IPR000408">
    <property type="entry name" value="Reg_chr_condens"/>
</dbReference>
<organism evidence="4 5">
    <name type="scientific">Cloeon dipterum</name>
    <dbReference type="NCBI Taxonomy" id="197152"/>
    <lineage>
        <taxon>Eukaryota</taxon>
        <taxon>Metazoa</taxon>
        <taxon>Ecdysozoa</taxon>
        <taxon>Arthropoda</taxon>
        <taxon>Hexapoda</taxon>
        <taxon>Insecta</taxon>
        <taxon>Pterygota</taxon>
        <taxon>Palaeoptera</taxon>
        <taxon>Ephemeroptera</taxon>
        <taxon>Pisciforma</taxon>
        <taxon>Baetidae</taxon>
        <taxon>Cloeon</taxon>
    </lineage>
</organism>
<reference evidence="4 5" key="1">
    <citation type="submission" date="2020-04" db="EMBL/GenBank/DDBJ databases">
        <authorList>
            <person name="Alioto T."/>
            <person name="Alioto T."/>
            <person name="Gomez Garrido J."/>
        </authorList>
    </citation>
    <scope>NUCLEOTIDE SEQUENCE [LARGE SCALE GENOMIC DNA]</scope>
</reference>
<dbReference type="AlphaFoldDB" id="A0A8S1E6T9"/>
<evidence type="ECO:0000313" key="4">
    <source>
        <dbReference type="EMBL" id="CAB3388427.1"/>
    </source>
</evidence>
<evidence type="ECO:0000313" key="5">
    <source>
        <dbReference type="Proteomes" id="UP000494165"/>
    </source>
</evidence>
<dbReference type="SUPFAM" id="SSF50985">
    <property type="entry name" value="RCC1/BLIP-II"/>
    <property type="match status" value="1"/>
</dbReference>
<dbReference type="Pfam" id="PF00651">
    <property type="entry name" value="BTB"/>
    <property type="match status" value="1"/>
</dbReference>
<dbReference type="Gene3D" id="2.130.10.30">
    <property type="entry name" value="Regulator of chromosome condensation 1/beta-lactamase-inhibitor protein II"/>
    <property type="match status" value="1"/>
</dbReference>
<evidence type="ECO:0000256" key="2">
    <source>
        <dbReference type="PROSITE-ProRule" id="PRU00235"/>
    </source>
</evidence>
<evidence type="ECO:0000259" key="3">
    <source>
        <dbReference type="PROSITE" id="PS50097"/>
    </source>
</evidence>
<dbReference type="PROSITE" id="PS50097">
    <property type="entry name" value="BTB"/>
    <property type="match status" value="1"/>
</dbReference>
<keyword evidence="1" id="KW-0677">Repeat</keyword>
<dbReference type="InterPro" id="IPR000210">
    <property type="entry name" value="BTB/POZ_dom"/>
</dbReference>
<dbReference type="PANTHER" id="PTHR22872:SF10">
    <property type="entry name" value="ULTRAVIOLET-B RECEPTOR UVR8"/>
    <property type="match status" value="1"/>
</dbReference>
<dbReference type="InterPro" id="IPR009091">
    <property type="entry name" value="RCC1/BLIP-II"/>
</dbReference>
<feature type="repeat" description="RCC1" evidence="2">
    <location>
        <begin position="154"/>
        <end position="207"/>
    </location>
</feature>
<dbReference type="Proteomes" id="UP000494165">
    <property type="component" value="Unassembled WGS sequence"/>
</dbReference>
<feature type="repeat" description="RCC1" evidence="2">
    <location>
        <begin position="208"/>
        <end position="260"/>
    </location>
</feature>
<feature type="repeat" description="RCC1" evidence="2">
    <location>
        <begin position="261"/>
        <end position="301"/>
    </location>
</feature>
<dbReference type="InterPro" id="IPR058923">
    <property type="entry name" value="RCC1-like_dom"/>
</dbReference>
<accession>A0A8S1E6T9</accession>
<dbReference type="EMBL" id="CADEPI010000779">
    <property type="protein sequence ID" value="CAB3388427.1"/>
    <property type="molecule type" value="Genomic_DNA"/>
</dbReference>
<dbReference type="PRINTS" id="PR00633">
    <property type="entry name" value="RCCNDNSATION"/>
</dbReference>
<sequence>MSKLLNRKWAYFGYQEKEIRTAIVFGSQAENVIIVLENDEVLAFGENKNGCLGTGDEDEVDDELKRIEILCGQGIEGFEYSVNCSGDEGQLFSLFAISRSGSVFSWGENKYGQLGLGTTEHTKVPTKISGSLKEKKVVQVACGGLHTLALTSGGEVHAFGLNSAGQLGLGTSGDIQSFPQKVCGLLNGKIVTSVACQKYSSFSLLQSGEICAWGANTNGMLGLSSPSNKECSPCMVIGLEGVVISQIVCGPFFTLALSDDGKIYSWGENHRGQLGNGTTEFVESPTIISTEIGRVREIAASHYWSHPCAAITQENQVYIWADYNCFRVILEPVLTSYSSFDEVFAVAIPPLIYRRFQLKLMEDQSKVKGLRVIERLRKAFDNPETADFAFIVEGKKIHVHKNMLIIGSDVFKNLFLGDWEDSYKKYRIVEDHSYDAFYAFLKYFYTDEVDFTPDLALDVYSLAQVFRVDGLKDECKKIIKSGLDGAKRSPREGN</sequence>
<dbReference type="InterPro" id="IPR011333">
    <property type="entry name" value="SKP1/BTB/POZ_sf"/>
</dbReference>
<proteinExistence type="predicted"/>
<comment type="caution">
    <text evidence="4">The sequence shown here is derived from an EMBL/GenBank/DDBJ whole genome shotgun (WGS) entry which is preliminary data.</text>
</comment>
<name>A0A8S1E6T9_9INSE</name>
<keyword evidence="5" id="KW-1185">Reference proteome</keyword>
<dbReference type="InterPro" id="IPR051625">
    <property type="entry name" value="Signaling_Regulatory_Domain"/>
</dbReference>
<dbReference type="PANTHER" id="PTHR22872">
    <property type="entry name" value="BTK-BINDING PROTEIN-RELATED"/>
    <property type="match status" value="1"/>
</dbReference>
<feature type="repeat" description="RCC1" evidence="2">
    <location>
        <begin position="101"/>
        <end position="153"/>
    </location>
</feature>